<feature type="domain" description="Alpha/beta hydrolase fold-3" evidence="4">
    <location>
        <begin position="70"/>
        <end position="269"/>
    </location>
</feature>
<protein>
    <recommendedName>
        <fullName evidence="4">Alpha/beta hydrolase fold-3 domain-containing protein</fullName>
    </recommendedName>
</protein>
<dbReference type="EMBL" id="BAABGT010000038">
    <property type="protein sequence ID" value="GAA4547913.1"/>
    <property type="molecule type" value="Genomic_DNA"/>
</dbReference>
<evidence type="ECO:0000313" key="5">
    <source>
        <dbReference type="EMBL" id="GAA4547913.1"/>
    </source>
</evidence>
<dbReference type="PANTHER" id="PTHR42877">
    <property type="entry name" value="L-ORNITHINE N(5)-MONOOXYGENASE-RELATED"/>
    <property type="match status" value="1"/>
</dbReference>
<dbReference type="SUPFAM" id="SSF51905">
    <property type="entry name" value="FAD/NAD(P)-binding domain"/>
    <property type="match status" value="1"/>
</dbReference>
<dbReference type="PANTHER" id="PTHR42877:SF4">
    <property type="entry name" value="FAD_NAD(P)-BINDING DOMAIN-CONTAINING PROTEIN-RELATED"/>
    <property type="match status" value="1"/>
</dbReference>
<dbReference type="InterPro" id="IPR051209">
    <property type="entry name" value="FAD-bind_Monooxygenase_sf"/>
</dbReference>
<keyword evidence="2" id="KW-0378">Hydrolase</keyword>
<dbReference type="Proteomes" id="UP001501598">
    <property type="component" value="Unassembled WGS sequence"/>
</dbReference>
<name>A0ABP8RSY7_9PSEU</name>
<evidence type="ECO:0000256" key="2">
    <source>
        <dbReference type="ARBA" id="ARBA00022801"/>
    </source>
</evidence>
<dbReference type="PROSITE" id="PS01174">
    <property type="entry name" value="LIPASE_GDXG_SER"/>
    <property type="match status" value="1"/>
</dbReference>
<dbReference type="InterPro" id="IPR033140">
    <property type="entry name" value="Lipase_GDXG_put_SER_AS"/>
</dbReference>
<dbReference type="InterPro" id="IPR029058">
    <property type="entry name" value="AB_hydrolase_fold"/>
</dbReference>
<evidence type="ECO:0000313" key="6">
    <source>
        <dbReference type="Proteomes" id="UP001501598"/>
    </source>
</evidence>
<dbReference type="InterPro" id="IPR036188">
    <property type="entry name" value="FAD/NAD-bd_sf"/>
</dbReference>
<accession>A0ABP8RSY7</accession>
<dbReference type="Pfam" id="PF13738">
    <property type="entry name" value="Pyr_redox_3"/>
    <property type="match status" value="1"/>
</dbReference>
<dbReference type="SUPFAM" id="SSF53474">
    <property type="entry name" value="alpha/beta-Hydrolases"/>
    <property type="match status" value="1"/>
</dbReference>
<evidence type="ECO:0000256" key="1">
    <source>
        <dbReference type="ARBA" id="ARBA00010515"/>
    </source>
</evidence>
<keyword evidence="6" id="KW-1185">Reference proteome</keyword>
<evidence type="ECO:0000259" key="4">
    <source>
        <dbReference type="Pfam" id="PF07859"/>
    </source>
</evidence>
<sequence>MRLTLPCAAVRAATRLLSSVSLSPRLPLPVARGLLDLQGRVLPVPRGTRTERTPTGLRVRTPGADRDRVVLFLHGGGYLTGSPWSHRSLAAWLSEAAGAPVELLDYRLAPEHPYPAGLDDAEQAYVRLLDAGLPAQRLALAGDSAGAGLAVALLLRLRDKGTPLPATIGLISPWVDLSLTDPHLESHAASDAMLGPELLRAGLRAYLGGRPVPAELRPLEADLSALPPVHVVAGADEVLVGDADRLVARLREAGGTVTYTRSEGMWHDHVTEAGVLDRAHTDLRDLGLALRRDLAARRVRVAVVGAGFGGIGMGVALREDDLGEVTLLEKAERPGGVWRDNTYPGAACDVPSHLYSYSFAQGREWSRRYAVQPDILQYLERVAAEHGLDAVLHTGTEVTDAVWDDAAALWRLATSEGAVEAEALVSACGQLSHPAVPDLPGLDDFIGPAFHSARWDHSVDLRRKRIAVIGTGASAIQFVPEIAREAAQVTVFQRSAAWILPKPDAAYGPRAHRLFSRFPLWHKLSRLGWTAFFEAGALGLTRVRAIAAPFPVVHRALLRRQVADPVLRERLEPDYPVGCKRILFSSDWFRTLARPRVHLTEEKIAEVTPTGVRTADGTLHEADVIVFGTGFRTQDFLAPMRVVGRDGRELSAQWRDGARAHLGVTVPGFPNLFLLYGPNTNVGSGSIVHMLECQIRHAREGIRRLAAGARTVEVRPDAATAYDVEMQSRLGDSVWTECASWYRTETGRITNNWPGTMREYARRTAALDPADYVIG</sequence>
<comment type="similarity">
    <text evidence="1">Belongs to the 'GDXG' lipolytic enzyme family.</text>
</comment>
<feature type="active site" evidence="3">
    <location>
        <position position="144"/>
    </location>
</feature>
<evidence type="ECO:0000256" key="3">
    <source>
        <dbReference type="PROSITE-ProRule" id="PRU10038"/>
    </source>
</evidence>
<proteinExistence type="inferred from homology"/>
<dbReference type="Gene3D" id="3.40.50.1820">
    <property type="entry name" value="alpha/beta hydrolase"/>
    <property type="match status" value="1"/>
</dbReference>
<dbReference type="Pfam" id="PF07859">
    <property type="entry name" value="Abhydrolase_3"/>
    <property type="match status" value="1"/>
</dbReference>
<dbReference type="RefSeq" id="WP_345418643.1">
    <property type="nucleotide sequence ID" value="NZ_BAABGT010000038.1"/>
</dbReference>
<gene>
    <name evidence="5" type="ORF">GCM10023175_33120</name>
</gene>
<organism evidence="5 6">
    <name type="scientific">Pseudonocardia xishanensis</name>
    <dbReference type="NCBI Taxonomy" id="630995"/>
    <lineage>
        <taxon>Bacteria</taxon>
        <taxon>Bacillati</taxon>
        <taxon>Actinomycetota</taxon>
        <taxon>Actinomycetes</taxon>
        <taxon>Pseudonocardiales</taxon>
        <taxon>Pseudonocardiaceae</taxon>
        <taxon>Pseudonocardia</taxon>
    </lineage>
</organism>
<dbReference type="InterPro" id="IPR013094">
    <property type="entry name" value="AB_hydrolase_3"/>
</dbReference>
<comment type="caution">
    <text evidence="5">The sequence shown here is derived from an EMBL/GenBank/DDBJ whole genome shotgun (WGS) entry which is preliminary data.</text>
</comment>
<dbReference type="InterPro" id="IPR002168">
    <property type="entry name" value="Lipase_GDXG_HIS_AS"/>
</dbReference>
<dbReference type="PROSITE" id="PS01173">
    <property type="entry name" value="LIPASE_GDXG_HIS"/>
    <property type="match status" value="1"/>
</dbReference>
<dbReference type="Gene3D" id="3.50.50.60">
    <property type="entry name" value="FAD/NAD(P)-binding domain"/>
    <property type="match status" value="2"/>
</dbReference>
<reference evidence="6" key="1">
    <citation type="journal article" date="2019" name="Int. J. Syst. Evol. Microbiol.">
        <title>The Global Catalogue of Microorganisms (GCM) 10K type strain sequencing project: providing services to taxonomists for standard genome sequencing and annotation.</title>
        <authorList>
            <consortium name="The Broad Institute Genomics Platform"/>
            <consortium name="The Broad Institute Genome Sequencing Center for Infectious Disease"/>
            <person name="Wu L."/>
            <person name="Ma J."/>
        </authorList>
    </citation>
    <scope>NUCLEOTIDE SEQUENCE [LARGE SCALE GENOMIC DNA]</scope>
    <source>
        <strain evidence="6">JCM 17906</strain>
    </source>
</reference>